<keyword evidence="8 9" id="KW-0051">Antiviral defense</keyword>
<dbReference type="NCBIfam" id="TIGR01573">
    <property type="entry name" value="cas2"/>
    <property type="match status" value="1"/>
</dbReference>
<dbReference type="InterPro" id="IPR021127">
    <property type="entry name" value="CRISPR_associated_Cas2"/>
</dbReference>
<evidence type="ECO:0000256" key="8">
    <source>
        <dbReference type="ARBA" id="ARBA00023118"/>
    </source>
</evidence>
<sequence>MWCVVMFDLPVKSRIQTREANRFRNHLLDLGFCRSQLSVYVQYFPLASRIATTVKQIKSGLPEGGDVRIISVTDIQWSKAIRFSKSEPSEMENTPPQLTIF</sequence>
<dbReference type="InterPro" id="IPR019199">
    <property type="entry name" value="Virulence_VapD/CRISPR_Cas2"/>
</dbReference>
<evidence type="ECO:0000313" key="11">
    <source>
        <dbReference type="Proteomes" id="UP000235104"/>
    </source>
</evidence>
<reference evidence="10" key="1">
    <citation type="submission" date="2017-12" db="EMBL/GenBank/DDBJ databases">
        <authorList>
            <person name="Thomas-White K."/>
            <person name="Wolfe A.J."/>
        </authorList>
    </citation>
    <scope>NUCLEOTIDE SEQUENCE</scope>
    <source>
        <strain evidence="10">UMB0043</strain>
    </source>
</reference>
<keyword evidence="11" id="KW-1185">Reference proteome</keyword>
<comment type="similarity">
    <text evidence="2 9">Belongs to the CRISPR-associated endoribonuclease Cas2 protein family.</text>
</comment>
<comment type="cofactor">
    <cofactor evidence="1 9">
        <name>Mg(2+)</name>
        <dbReference type="ChEBI" id="CHEBI:18420"/>
    </cofactor>
</comment>
<comment type="function">
    <text evidence="9">CRISPR (clustered regularly interspaced short palindromic repeat), is an adaptive immune system that provides protection against mobile genetic elements (viruses, transposable elements and conjugative plasmids). CRISPR clusters contain sequences complementary to antecedent mobile elements and target invading nucleic acids. CRISPR clusters are transcribed and processed into CRISPR RNA (crRNA). Functions as a ssRNA-specific endoribonuclease. Involved in the integration of spacer DNA into the CRISPR cassette.</text>
</comment>
<evidence type="ECO:0000256" key="6">
    <source>
        <dbReference type="ARBA" id="ARBA00022801"/>
    </source>
</evidence>
<keyword evidence="5 9" id="KW-0255">Endonuclease</keyword>
<protein>
    <recommendedName>
        <fullName evidence="9">CRISPR-associated endoribonuclease Cas2</fullName>
        <ecNumber evidence="9">3.1.-.-</ecNumber>
    </recommendedName>
</protein>
<comment type="subunit">
    <text evidence="9">Homodimer, forms a heterotetramer with a Cas1 homodimer.</text>
</comment>
<comment type="caution">
    <text evidence="10">The sequence shown here is derived from an EMBL/GenBank/DDBJ whole genome shotgun (WGS) entry which is preliminary data.</text>
</comment>
<accession>A0ABU9UH51</accession>
<keyword evidence="3 9" id="KW-0540">Nuclease</keyword>
<dbReference type="HAMAP" id="MF_01471">
    <property type="entry name" value="Cas2"/>
    <property type="match status" value="1"/>
</dbReference>
<evidence type="ECO:0000256" key="4">
    <source>
        <dbReference type="ARBA" id="ARBA00022723"/>
    </source>
</evidence>
<proteinExistence type="inferred from homology"/>
<evidence type="ECO:0000256" key="9">
    <source>
        <dbReference type="HAMAP-Rule" id="MF_01471"/>
    </source>
</evidence>
<evidence type="ECO:0000256" key="1">
    <source>
        <dbReference type="ARBA" id="ARBA00001946"/>
    </source>
</evidence>
<dbReference type="EMBL" id="PKHR02000015">
    <property type="protein sequence ID" value="MEM5985550.1"/>
    <property type="molecule type" value="Genomic_DNA"/>
</dbReference>
<evidence type="ECO:0000256" key="3">
    <source>
        <dbReference type="ARBA" id="ARBA00022722"/>
    </source>
</evidence>
<keyword evidence="4 9" id="KW-0479">Metal-binding</keyword>
<evidence type="ECO:0000256" key="5">
    <source>
        <dbReference type="ARBA" id="ARBA00022759"/>
    </source>
</evidence>
<dbReference type="GO" id="GO:0004519">
    <property type="term" value="F:endonuclease activity"/>
    <property type="evidence" value="ECO:0007669"/>
    <property type="project" value="UniProtKB-KW"/>
</dbReference>
<dbReference type="RefSeq" id="WP_255365895.1">
    <property type="nucleotide sequence ID" value="NZ_PKHR02000015.1"/>
</dbReference>
<dbReference type="Proteomes" id="UP000235104">
    <property type="component" value="Unassembled WGS sequence"/>
</dbReference>
<gene>
    <name evidence="9 10" type="primary">cas2</name>
    <name evidence="10" type="ORF">CYJ44_005215</name>
</gene>
<dbReference type="Pfam" id="PF09827">
    <property type="entry name" value="CRISPR_Cas2"/>
    <property type="match status" value="1"/>
</dbReference>
<evidence type="ECO:0000256" key="7">
    <source>
        <dbReference type="ARBA" id="ARBA00022842"/>
    </source>
</evidence>
<feature type="binding site" evidence="9">
    <location>
        <position position="8"/>
    </location>
    <ligand>
        <name>Mg(2+)</name>
        <dbReference type="ChEBI" id="CHEBI:18420"/>
        <note>catalytic</note>
    </ligand>
</feature>
<keyword evidence="6 9" id="KW-0378">Hydrolase</keyword>
<evidence type="ECO:0000256" key="2">
    <source>
        <dbReference type="ARBA" id="ARBA00009959"/>
    </source>
</evidence>
<dbReference type="SUPFAM" id="SSF143430">
    <property type="entry name" value="TTP0101/SSO1404-like"/>
    <property type="match status" value="1"/>
</dbReference>
<name>A0ABU9UH51_9CORY</name>
<keyword evidence="7 9" id="KW-0460">Magnesium</keyword>
<evidence type="ECO:0000313" key="10">
    <source>
        <dbReference type="EMBL" id="MEM5985550.1"/>
    </source>
</evidence>
<dbReference type="EC" id="3.1.-.-" evidence="9"/>
<organism evidence="10 11">
    <name type="scientific">Corynebacterium hesseae</name>
    <dbReference type="NCBI Taxonomy" id="2913502"/>
    <lineage>
        <taxon>Bacteria</taxon>
        <taxon>Bacillati</taxon>
        <taxon>Actinomycetota</taxon>
        <taxon>Actinomycetes</taxon>
        <taxon>Mycobacteriales</taxon>
        <taxon>Corynebacteriaceae</taxon>
        <taxon>Corynebacterium</taxon>
    </lineage>
</organism>